<dbReference type="Pfam" id="PF05049">
    <property type="entry name" value="IIGP"/>
    <property type="match status" value="1"/>
</dbReference>
<name>A0A8D0BKS5_SALMN</name>
<dbReference type="SUPFAM" id="SSF52540">
    <property type="entry name" value="P-loop containing nucleoside triphosphate hydrolases"/>
    <property type="match status" value="1"/>
</dbReference>
<dbReference type="PROSITE" id="PS51716">
    <property type="entry name" value="G_IRG"/>
    <property type="match status" value="1"/>
</dbReference>
<dbReference type="Proteomes" id="UP000694421">
    <property type="component" value="Unplaced"/>
</dbReference>
<reference evidence="6" key="1">
    <citation type="submission" date="2025-08" db="UniProtKB">
        <authorList>
            <consortium name="Ensembl"/>
        </authorList>
    </citation>
    <scope>IDENTIFICATION</scope>
</reference>
<comment type="similarity">
    <text evidence="1">Belongs to the TRAFAC class dynamin-like GTPase superfamily. IRG family.</text>
</comment>
<evidence type="ECO:0000313" key="7">
    <source>
        <dbReference type="Proteomes" id="UP000694421"/>
    </source>
</evidence>
<dbReference type="InterPro" id="IPR051515">
    <property type="entry name" value="IRG"/>
</dbReference>
<accession>A0A8D0BKS5</accession>
<keyword evidence="3" id="KW-0378">Hydrolase</keyword>
<evidence type="ECO:0000313" key="6">
    <source>
        <dbReference type="Ensembl" id="ENSSMRP00000006643.1"/>
    </source>
</evidence>
<dbReference type="InterPro" id="IPR027417">
    <property type="entry name" value="P-loop_NTPase"/>
</dbReference>
<evidence type="ECO:0000256" key="1">
    <source>
        <dbReference type="ARBA" id="ARBA00005429"/>
    </source>
</evidence>
<evidence type="ECO:0000259" key="5">
    <source>
        <dbReference type="PROSITE" id="PS51716"/>
    </source>
</evidence>
<dbReference type="Gene3D" id="3.40.50.300">
    <property type="entry name" value="P-loop containing nucleotide triphosphate hydrolases"/>
    <property type="match status" value="1"/>
</dbReference>
<dbReference type="OMA" id="YYMLKSC"/>
<protein>
    <submittedName>
        <fullName evidence="6">Immunity related GTPase cinema</fullName>
    </submittedName>
</protein>
<dbReference type="GeneTree" id="ENSGT00950000183007"/>
<reference evidence="6" key="2">
    <citation type="submission" date="2025-09" db="UniProtKB">
        <authorList>
            <consortium name="Ensembl"/>
        </authorList>
    </citation>
    <scope>IDENTIFICATION</scope>
</reference>
<dbReference type="PANTHER" id="PTHR32341">
    <property type="entry name" value="INTERFERON-INDUCIBLE GTPASE"/>
    <property type="match status" value="1"/>
</dbReference>
<dbReference type="AlphaFoldDB" id="A0A8D0BKS5"/>
<dbReference type="CDD" id="cd04104">
    <property type="entry name" value="p47_IIGP_like"/>
    <property type="match status" value="1"/>
</dbReference>
<dbReference type="FunFam" id="3.40.50.300:FF:000541">
    <property type="entry name" value="Immunity related GTPase M"/>
    <property type="match status" value="1"/>
</dbReference>
<evidence type="ECO:0000256" key="3">
    <source>
        <dbReference type="ARBA" id="ARBA00022801"/>
    </source>
</evidence>
<dbReference type="InterPro" id="IPR007743">
    <property type="entry name" value="Immunity-related_GTPase-like"/>
</dbReference>
<keyword evidence="4" id="KW-0342">GTP-binding</keyword>
<keyword evidence="7" id="KW-1185">Reference proteome</keyword>
<dbReference type="InterPro" id="IPR030385">
    <property type="entry name" value="G_IRG_dom"/>
</dbReference>
<dbReference type="GO" id="GO:0003924">
    <property type="term" value="F:GTPase activity"/>
    <property type="evidence" value="ECO:0007669"/>
    <property type="project" value="TreeGrafter"/>
</dbReference>
<dbReference type="PANTHER" id="PTHR32341:SF17">
    <property type="entry name" value="IRG-TYPE G DOMAIN-CONTAINING PROTEIN"/>
    <property type="match status" value="1"/>
</dbReference>
<dbReference type="Ensembl" id="ENSSMRT00000007793.1">
    <property type="protein sequence ID" value="ENSSMRP00000006643.1"/>
    <property type="gene ID" value="ENSSMRG00000005398.1"/>
</dbReference>
<dbReference type="GO" id="GO:0016020">
    <property type="term" value="C:membrane"/>
    <property type="evidence" value="ECO:0007669"/>
    <property type="project" value="InterPro"/>
</dbReference>
<keyword evidence="2" id="KW-0547">Nucleotide-binding</keyword>
<sequence>MADQAPTAAQNQAADYLEEYDIISNEDLEEIKDAFERGSLVEAASKVMENLQALESASLNIAVTGESGSGKSSFVNAIRGLGDEDEESAPTGVIETTTVPTPYPHPKHPNVTVWDLPGIGTPDFQAATYLEQVEFSRYDFFILIASERFKSSHAQLAREIKQMKKSFYFVRSKVDSDLDASRKRRSHTYDEEAILRQIRENCQQCLLAEGVTSAQVFLLSSWELSKYDFSLLEETLAKELPCHKRHAFLLALPNISLGILQKKKLGLQGQIWKMATLSCAAAAVPIPGISITCDIRILMKSLSSYRQNFGLDEKSLASLAEKVGKPVEELKEAIQSPLGREISKDVVLKMLTKAGGGGVMVLEYFTKAVPVFGSIAAGGLSFATTYHMLRSSLNEVANDAQNVLIKAFESTV</sequence>
<dbReference type="GO" id="GO:0005525">
    <property type="term" value="F:GTP binding"/>
    <property type="evidence" value="ECO:0007669"/>
    <property type="project" value="UniProtKB-KW"/>
</dbReference>
<evidence type="ECO:0000256" key="4">
    <source>
        <dbReference type="ARBA" id="ARBA00023134"/>
    </source>
</evidence>
<feature type="domain" description="IRG-type G" evidence="5">
    <location>
        <begin position="57"/>
        <end position="239"/>
    </location>
</feature>
<evidence type="ECO:0000256" key="2">
    <source>
        <dbReference type="ARBA" id="ARBA00022741"/>
    </source>
</evidence>
<proteinExistence type="inferred from homology"/>
<organism evidence="6 7">
    <name type="scientific">Salvator merianae</name>
    <name type="common">Argentine black and white tegu</name>
    <name type="synonym">Tupinambis merianae</name>
    <dbReference type="NCBI Taxonomy" id="96440"/>
    <lineage>
        <taxon>Eukaryota</taxon>
        <taxon>Metazoa</taxon>
        <taxon>Chordata</taxon>
        <taxon>Craniata</taxon>
        <taxon>Vertebrata</taxon>
        <taxon>Euteleostomi</taxon>
        <taxon>Lepidosauria</taxon>
        <taxon>Squamata</taxon>
        <taxon>Bifurcata</taxon>
        <taxon>Unidentata</taxon>
        <taxon>Episquamata</taxon>
        <taxon>Laterata</taxon>
        <taxon>Teiioidea</taxon>
        <taxon>Teiidae</taxon>
        <taxon>Salvator</taxon>
    </lineage>
</organism>